<accession>A0A918PR50</accession>
<evidence type="ECO:0000256" key="9">
    <source>
        <dbReference type="ARBA" id="ARBA00022796"/>
    </source>
</evidence>
<feature type="transmembrane region" description="Helical" evidence="20">
    <location>
        <begin position="458"/>
        <end position="481"/>
    </location>
</feature>
<dbReference type="PANTHER" id="PTHR43520:SF8">
    <property type="entry name" value="P-TYPE CU(+) TRANSPORTER"/>
    <property type="match status" value="1"/>
</dbReference>
<dbReference type="FunFam" id="2.70.150.10:FF:000020">
    <property type="entry name" value="Copper-exporting P-type ATPase A"/>
    <property type="match status" value="1"/>
</dbReference>
<dbReference type="Gene3D" id="3.40.1110.10">
    <property type="entry name" value="Calcium-transporting ATPase, cytoplasmic domain N"/>
    <property type="match status" value="1"/>
</dbReference>
<comment type="caution">
    <text evidence="24">The sequence shown here is derived from an EMBL/GenBank/DDBJ whole genome shotgun (WGS) entry which is preliminary data.</text>
</comment>
<evidence type="ECO:0000256" key="13">
    <source>
        <dbReference type="ARBA" id="ARBA00023008"/>
    </source>
</evidence>
<evidence type="ECO:0000256" key="10">
    <source>
        <dbReference type="ARBA" id="ARBA00022840"/>
    </source>
</evidence>
<evidence type="ECO:0000313" key="25">
    <source>
        <dbReference type="Proteomes" id="UP000622166"/>
    </source>
</evidence>
<dbReference type="InterPro" id="IPR008972">
    <property type="entry name" value="Cupredoxin"/>
</dbReference>
<reference evidence="24" key="1">
    <citation type="journal article" date="2014" name="Int. J. Syst. Evol. Microbiol.">
        <title>Complete genome sequence of Corynebacterium casei LMG S-19264T (=DSM 44701T), isolated from a smear-ripened cheese.</title>
        <authorList>
            <consortium name="US DOE Joint Genome Institute (JGI-PGF)"/>
            <person name="Walter F."/>
            <person name="Albersmeier A."/>
            <person name="Kalinowski J."/>
            <person name="Ruckert C."/>
        </authorList>
    </citation>
    <scope>NUCLEOTIDE SEQUENCE</scope>
    <source>
        <strain evidence="24">JCM 4815</strain>
    </source>
</reference>
<dbReference type="InterPro" id="IPR023299">
    <property type="entry name" value="ATPase_P-typ_cyto_dom_N"/>
</dbReference>
<dbReference type="GO" id="GO:0016887">
    <property type="term" value="F:ATP hydrolysis activity"/>
    <property type="evidence" value="ECO:0007669"/>
    <property type="project" value="InterPro"/>
</dbReference>
<dbReference type="PRINTS" id="PR00943">
    <property type="entry name" value="CUATPASE"/>
</dbReference>
<evidence type="ECO:0000256" key="11">
    <source>
        <dbReference type="ARBA" id="ARBA00022967"/>
    </source>
</evidence>
<evidence type="ECO:0000256" key="2">
    <source>
        <dbReference type="ARBA" id="ARBA00006024"/>
    </source>
</evidence>
<dbReference type="InterPro" id="IPR001757">
    <property type="entry name" value="P_typ_ATPase"/>
</dbReference>
<evidence type="ECO:0000256" key="20">
    <source>
        <dbReference type="RuleBase" id="RU362081"/>
    </source>
</evidence>
<keyword evidence="6 20" id="KW-0812">Transmembrane</keyword>
<evidence type="ECO:0000256" key="7">
    <source>
        <dbReference type="ARBA" id="ARBA00022723"/>
    </source>
</evidence>
<dbReference type="SFLD" id="SFLDS00003">
    <property type="entry name" value="Haloacid_Dehalogenase"/>
    <property type="match status" value="1"/>
</dbReference>
<evidence type="ECO:0000259" key="23">
    <source>
        <dbReference type="Pfam" id="PF13473"/>
    </source>
</evidence>
<feature type="transmembrane region" description="Helical" evidence="20">
    <location>
        <begin position="6"/>
        <end position="24"/>
    </location>
</feature>
<dbReference type="GO" id="GO:0055070">
    <property type="term" value="P:copper ion homeostasis"/>
    <property type="evidence" value="ECO:0007669"/>
    <property type="project" value="TreeGrafter"/>
</dbReference>
<dbReference type="InterPro" id="IPR008250">
    <property type="entry name" value="ATPase_P-typ_transduc_dom_A_sf"/>
</dbReference>
<dbReference type="InterPro" id="IPR059000">
    <property type="entry name" value="ATPase_P-type_domA"/>
</dbReference>
<organism evidence="24 25">
    <name type="scientific">Streptomyces poonensis</name>
    <dbReference type="NCBI Taxonomy" id="68255"/>
    <lineage>
        <taxon>Bacteria</taxon>
        <taxon>Bacillati</taxon>
        <taxon>Actinomycetota</taxon>
        <taxon>Actinomycetes</taxon>
        <taxon>Kitasatosporales</taxon>
        <taxon>Streptomycetaceae</taxon>
        <taxon>Streptomyces</taxon>
    </lineage>
</organism>
<keyword evidence="5 20" id="KW-1003">Cell membrane</keyword>
<dbReference type="Pfam" id="PF00702">
    <property type="entry name" value="Hydrolase"/>
    <property type="match status" value="1"/>
</dbReference>
<name>A0A918PR50_9ACTN</name>
<dbReference type="SUPFAM" id="SSF81665">
    <property type="entry name" value="Calcium ATPase, transmembrane domain M"/>
    <property type="match status" value="1"/>
</dbReference>
<dbReference type="Gene3D" id="2.60.40.420">
    <property type="entry name" value="Cupredoxins - blue copper proteins"/>
    <property type="match status" value="1"/>
</dbReference>
<feature type="domain" description="EfeO-type cupredoxin-like" evidence="23">
    <location>
        <begin position="35"/>
        <end position="122"/>
    </location>
</feature>
<evidence type="ECO:0000259" key="22">
    <source>
        <dbReference type="Pfam" id="PF00122"/>
    </source>
</evidence>
<dbReference type="Proteomes" id="UP000622166">
    <property type="component" value="Unassembled WGS sequence"/>
</dbReference>
<evidence type="ECO:0000256" key="18">
    <source>
        <dbReference type="ARBA" id="ARBA00057500"/>
    </source>
</evidence>
<reference evidence="24" key="2">
    <citation type="submission" date="2020-09" db="EMBL/GenBank/DDBJ databases">
        <authorList>
            <person name="Sun Q."/>
            <person name="Ohkuma M."/>
        </authorList>
    </citation>
    <scope>NUCLEOTIDE SEQUENCE</scope>
    <source>
        <strain evidence="24">JCM 4815</strain>
    </source>
</reference>
<protein>
    <recommendedName>
        <fullName evidence="19">Probable copper-exporting P-type ATPase V</fullName>
        <ecNumber evidence="3">7.2.2.8</ecNumber>
    </recommendedName>
    <alternativeName>
        <fullName evidence="16">Cu(+)-exporting ATPase</fullName>
    </alternativeName>
</protein>
<comment type="subcellular location">
    <subcellularLocation>
        <location evidence="1">Cell membrane</location>
        <topology evidence="1">Multi-pass membrane protein</topology>
    </subcellularLocation>
</comment>
<dbReference type="CDD" id="cd02094">
    <property type="entry name" value="P-type_ATPase_Cu-like"/>
    <property type="match status" value="1"/>
</dbReference>
<dbReference type="EMBL" id="BMVW01000009">
    <property type="protein sequence ID" value="GGZ19862.1"/>
    <property type="molecule type" value="Genomic_DNA"/>
</dbReference>
<dbReference type="InterPro" id="IPR028096">
    <property type="entry name" value="EfeO_Cupredoxin"/>
</dbReference>
<dbReference type="EC" id="7.2.2.8" evidence="3"/>
<dbReference type="SFLD" id="SFLDF00027">
    <property type="entry name" value="p-type_atpase"/>
    <property type="match status" value="1"/>
</dbReference>
<dbReference type="InterPro" id="IPR036412">
    <property type="entry name" value="HAD-like_sf"/>
</dbReference>
<keyword evidence="11" id="KW-1278">Translocase</keyword>
<keyword evidence="15 20" id="KW-0472">Membrane</keyword>
<dbReference type="GO" id="GO:0005507">
    <property type="term" value="F:copper ion binding"/>
    <property type="evidence" value="ECO:0007669"/>
    <property type="project" value="TreeGrafter"/>
</dbReference>
<dbReference type="SUPFAM" id="SSF49503">
    <property type="entry name" value="Cupredoxins"/>
    <property type="match status" value="1"/>
</dbReference>
<dbReference type="FunFam" id="3.40.50.1000:FF:000144">
    <property type="entry name" value="copper-transporting ATPase 1 isoform X2"/>
    <property type="match status" value="1"/>
</dbReference>
<keyword evidence="9" id="KW-0187">Copper transport</keyword>
<dbReference type="Pfam" id="PF13473">
    <property type="entry name" value="Cupredoxin_1"/>
    <property type="match status" value="1"/>
</dbReference>
<dbReference type="NCBIfam" id="TIGR01494">
    <property type="entry name" value="ATPase_P-type"/>
    <property type="match status" value="1"/>
</dbReference>
<evidence type="ECO:0000256" key="8">
    <source>
        <dbReference type="ARBA" id="ARBA00022741"/>
    </source>
</evidence>
<keyword evidence="12 20" id="KW-1133">Transmembrane helix</keyword>
<dbReference type="Pfam" id="PF00122">
    <property type="entry name" value="E1-E2_ATPase"/>
    <property type="match status" value="1"/>
</dbReference>
<evidence type="ECO:0000256" key="19">
    <source>
        <dbReference type="ARBA" id="ARBA00068364"/>
    </source>
</evidence>
<feature type="transmembrane region" description="Helical" evidence="20">
    <location>
        <begin position="430"/>
        <end position="452"/>
    </location>
</feature>
<dbReference type="GO" id="GO:0005886">
    <property type="term" value="C:plasma membrane"/>
    <property type="evidence" value="ECO:0007669"/>
    <property type="project" value="UniProtKB-SubCell"/>
</dbReference>
<comment type="similarity">
    <text evidence="2 20">Belongs to the cation transport ATPase (P-type) (TC 3.A.3) family. Type IB subfamily.</text>
</comment>
<dbReference type="GO" id="GO:0140581">
    <property type="term" value="F:P-type monovalent copper transporter activity"/>
    <property type="evidence" value="ECO:0007669"/>
    <property type="project" value="UniProtKB-EC"/>
</dbReference>
<evidence type="ECO:0000256" key="5">
    <source>
        <dbReference type="ARBA" id="ARBA00022475"/>
    </source>
</evidence>
<comment type="catalytic activity">
    <reaction evidence="17">
        <text>Cu(+)(in) + ATP + H2O = Cu(+)(out) + ADP + phosphate + H(+)</text>
        <dbReference type="Rhea" id="RHEA:25792"/>
        <dbReference type="ChEBI" id="CHEBI:15377"/>
        <dbReference type="ChEBI" id="CHEBI:15378"/>
        <dbReference type="ChEBI" id="CHEBI:30616"/>
        <dbReference type="ChEBI" id="CHEBI:43474"/>
        <dbReference type="ChEBI" id="CHEBI:49552"/>
        <dbReference type="ChEBI" id="CHEBI:456216"/>
        <dbReference type="EC" id="7.2.2.8"/>
    </reaction>
</comment>
<evidence type="ECO:0000256" key="16">
    <source>
        <dbReference type="ARBA" id="ARBA00033239"/>
    </source>
</evidence>
<dbReference type="InterPro" id="IPR027256">
    <property type="entry name" value="P-typ_ATPase_IB"/>
</dbReference>
<dbReference type="Gene3D" id="3.40.50.1000">
    <property type="entry name" value="HAD superfamily/HAD-like"/>
    <property type="match status" value="1"/>
</dbReference>
<dbReference type="PRINTS" id="PR00119">
    <property type="entry name" value="CATATPASE"/>
</dbReference>
<dbReference type="InterPro" id="IPR023298">
    <property type="entry name" value="ATPase_P-typ_TM_dom_sf"/>
</dbReference>
<keyword evidence="4" id="KW-0813">Transport</keyword>
<feature type="transmembrane region" description="Helical" evidence="20">
    <location>
        <begin position="774"/>
        <end position="796"/>
    </location>
</feature>
<dbReference type="InterPro" id="IPR023214">
    <property type="entry name" value="HAD_sf"/>
</dbReference>
<feature type="transmembrane region" description="Helical" evidence="20">
    <location>
        <begin position="802"/>
        <end position="820"/>
    </location>
</feature>
<dbReference type="Gene3D" id="2.70.150.10">
    <property type="entry name" value="Calcium-transporting ATPase, cytoplasmic transduction domain A"/>
    <property type="match status" value="1"/>
</dbReference>
<evidence type="ECO:0000256" key="1">
    <source>
        <dbReference type="ARBA" id="ARBA00004651"/>
    </source>
</evidence>
<keyword evidence="13" id="KW-0186">Copper</keyword>
<feature type="transmembrane region" description="Helical" evidence="20">
    <location>
        <begin position="249"/>
        <end position="272"/>
    </location>
</feature>
<evidence type="ECO:0000256" key="4">
    <source>
        <dbReference type="ARBA" id="ARBA00022448"/>
    </source>
</evidence>
<keyword evidence="25" id="KW-1185">Reference proteome</keyword>
<feature type="region of interest" description="Disordered" evidence="21">
    <location>
        <begin position="908"/>
        <end position="928"/>
    </location>
</feature>
<dbReference type="GO" id="GO:0043682">
    <property type="term" value="F:P-type divalent copper transporter activity"/>
    <property type="evidence" value="ECO:0007669"/>
    <property type="project" value="TreeGrafter"/>
</dbReference>
<feature type="transmembrane region" description="Helical" evidence="20">
    <location>
        <begin position="217"/>
        <end position="237"/>
    </location>
</feature>
<feature type="domain" description="P-type ATPase A" evidence="22">
    <location>
        <begin position="314"/>
        <end position="414"/>
    </location>
</feature>
<evidence type="ECO:0000256" key="21">
    <source>
        <dbReference type="SAM" id="MobiDB-lite"/>
    </source>
</evidence>
<dbReference type="SUPFAM" id="SSF81653">
    <property type="entry name" value="Calcium ATPase, transduction domain A"/>
    <property type="match status" value="1"/>
</dbReference>
<dbReference type="InterPro" id="IPR018303">
    <property type="entry name" value="ATPase_P-typ_P_site"/>
</dbReference>
<dbReference type="NCBIfam" id="TIGR01511">
    <property type="entry name" value="ATPase-IB1_Cu"/>
    <property type="match status" value="1"/>
</dbReference>
<dbReference type="NCBIfam" id="TIGR01525">
    <property type="entry name" value="ATPase-IB_hvy"/>
    <property type="match status" value="1"/>
</dbReference>
<dbReference type="RefSeq" id="WP_189861913.1">
    <property type="nucleotide sequence ID" value="NZ_BMVW01000009.1"/>
</dbReference>
<feature type="transmembrane region" description="Helical" evidence="20">
    <location>
        <begin position="278"/>
        <end position="296"/>
    </location>
</feature>
<comment type="function">
    <text evidence="18">Necessary for copper homeostasis and likely functions as a copper exporter. Also required for full virulence.</text>
</comment>
<dbReference type="PROSITE" id="PS00154">
    <property type="entry name" value="ATPASE_E1_E2"/>
    <property type="match status" value="1"/>
</dbReference>
<evidence type="ECO:0000256" key="17">
    <source>
        <dbReference type="ARBA" id="ARBA00049289"/>
    </source>
</evidence>
<keyword evidence="10 20" id="KW-0067">ATP-binding</keyword>
<dbReference type="InterPro" id="IPR044492">
    <property type="entry name" value="P_typ_ATPase_HD_dom"/>
</dbReference>
<evidence type="ECO:0000256" key="12">
    <source>
        <dbReference type="ARBA" id="ARBA00022989"/>
    </source>
</evidence>
<keyword evidence="7 20" id="KW-0479">Metal-binding</keyword>
<dbReference type="AlphaFoldDB" id="A0A918PR50"/>
<proteinExistence type="inferred from homology"/>
<keyword evidence="14" id="KW-0406">Ion transport</keyword>
<feature type="region of interest" description="Disordered" evidence="21">
    <location>
        <begin position="826"/>
        <end position="871"/>
    </location>
</feature>
<evidence type="ECO:0000256" key="14">
    <source>
        <dbReference type="ARBA" id="ARBA00023065"/>
    </source>
</evidence>
<evidence type="ECO:0000313" key="24">
    <source>
        <dbReference type="EMBL" id="GGZ19862.1"/>
    </source>
</evidence>
<gene>
    <name evidence="24" type="ORF">GCM10010365_45170</name>
</gene>
<dbReference type="SFLD" id="SFLDG00002">
    <property type="entry name" value="C1.7:_P-type_atpase_like"/>
    <property type="match status" value="1"/>
</dbReference>
<feature type="region of interest" description="Disordered" evidence="21">
    <location>
        <begin position="122"/>
        <end position="158"/>
    </location>
</feature>
<feature type="transmembrane region" description="Helical" evidence="20">
    <location>
        <begin position="180"/>
        <end position="197"/>
    </location>
</feature>
<dbReference type="GO" id="GO:0005524">
    <property type="term" value="F:ATP binding"/>
    <property type="evidence" value="ECO:0007669"/>
    <property type="project" value="UniProtKB-UniRule"/>
</dbReference>
<feature type="compositionally biased region" description="Low complexity" evidence="21">
    <location>
        <begin position="124"/>
        <end position="149"/>
    </location>
</feature>
<keyword evidence="8 20" id="KW-0547">Nucleotide-binding</keyword>
<evidence type="ECO:0000256" key="15">
    <source>
        <dbReference type="ARBA" id="ARBA00023136"/>
    </source>
</evidence>
<evidence type="ECO:0000256" key="3">
    <source>
        <dbReference type="ARBA" id="ARBA00012517"/>
    </source>
</evidence>
<sequence length="928" mass="95169">MGALDVVTVLAAVLLVAALSRYFFGPRRAGAARLEGGVQRVEVTVRGGYRPDVIRVRQGTPVELVFDRQEAGECTSRVVFPDLKAGAGLPAHTRTTVRLNPDRPGSFGFSCGMNMVHGTLLVEPADGSAPPGPDGHAAAAPPAARALAGGPPPGEERTAAEAEAADAAERQAEIEDLTRRVLVGAVLTAPVLFAVMAHELSGAAWVPAWMLNRWLQLALITPVMFYTGWPVHVTGWLTLRHRAADMNSLITLGTSAAYGYSLLVVLAPGLLPEDVREVYFEAVGVILTLILLGRLLEARAKAGTGEAIRALLGLQARTARVVRDGTESEIPLGDVVVGDALVIRPGEKIPVDAEVFSGSSAVDESMVTGEPMPVAKHTGDTVIGATVNTTGSLRVRAARVGADTMLAQIIRLVQQAQASKAPIQRLADAVSAYFVPAVIAVAIGTFALWFTLGPSPALTLALVSAVAVLIIACPCALGLATPLSVMVGTGKGARAGILIRSAEALERAHQLDTVVLDKTGTVTAGRPALTDVRPVGGVDETALLRLVAGAEADSEHPLARAIVAGVRDRGLRPSTATSFGSVTGAGVLATVDGRPVLAGTARLLGDAGIDTSALAPVAAALSAQGKTPVMAAVDGHPAGVLAVADTVKDDSAAAVAALKRLGIDVVLLTGDNARTAAAIAAQVGIGRVLAEVLPEHKAAEIRRLQGGGRTVGMVGDGINDAPALAAADVGFAIGTGTDVAIEAADITLISGSLGGVVTAIRLSRATMRNIRQNLFFALAYNAVGVPLAAGALYPLWGIRLSPVIAAAAMALSSLSVVTNASRLRHWRPRPLPGAGPAPGRDGGHRRRQHGHPGGPDTPPPGPQDEGGATVVDPVCGMHVDQETAAEHRHTENAIYSFCSARCAAAFDTDPDRCTGPTTGDPPQGGKGR</sequence>
<evidence type="ECO:0000256" key="6">
    <source>
        <dbReference type="ARBA" id="ARBA00022692"/>
    </source>
</evidence>
<dbReference type="PANTHER" id="PTHR43520">
    <property type="entry name" value="ATP7, ISOFORM B"/>
    <property type="match status" value="1"/>
</dbReference>
<dbReference type="SUPFAM" id="SSF56784">
    <property type="entry name" value="HAD-like"/>
    <property type="match status" value="1"/>
</dbReference>